<sequence>MRAIVSNPMINLLFIENEIILLIILTYLYNATCPEESILPVNTRRVPTLFYKQVIGGPRSGYCAIPGFEIPNMR</sequence>
<accession>A0ABN1MPM5</accession>
<organism evidence="1 2">
    <name type="scientific">Wandonia haliotis</name>
    <dbReference type="NCBI Taxonomy" id="574963"/>
    <lineage>
        <taxon>Bacteria</taxon>
        <taxon>Pseudomonadati</taxon>
        <taxon>Bacteroidota</taxon>
        <taxon>Flavobacteriia</taxon>
        <taxon>Flavobacteriales</taxon>
        <taxon>Crocinitomicaceae</taxon>
        <taxon>Wandonia</taxon>
    </lineage>
</organism>
<proteinExistence type="predicted"/>
<reference evidence="1 2" key="1">
    <citation type="journal article" date="2019" name="Int. J. Syst. Evol. Microbiol.">
        <title>The Global Catalogue of Microorganisms (GCM) 10K type strain sequencing project: providing services to taxonomists for standard genome sequencing and annotation.</title>
        <authorList>
            <consortium name="The Broad Institute Genomics Platform"/>
            <consortium name="The Broad Institute Genome Sequencing Center for Infectious Disease"/>
            <person name="Wu L."/>
            <person name="Ma J."/>
        </authorList>
    </citation>
    <scope>NUCLEOTIDE SEQUENCE [LARGE SCALE GENOMIC DNA]</scope>
    <source>
        <strain evidence="1 2">JCM 16083</strain>
    </source>
</reference>
<gene>
    <name evidence="1" type="ORF">GCM10009118_16200</name>
</gene>
<name>A0ABN1MPM5_9FLAO</name>
<evidence type="ECO:0000313" key="2">
    <source>
        <dbReference type="Proteomes" id="UP001501126"/>
    </source>
</evidence>
<dbReference type="Proteomes" id="UP001501126">
    <property type="component" value="Unassembled WGS sequence"/>
</dbReference>
<protein>
    <recommendedName>
        <fullName evidence="3">Secreted protein</fullName>
    </recommendedName>
</protein>
<evidence type="ECO:0000313" key="1">
    <source>
        <dbReference type="EMBL" id="GAA0875211.1"/>
    </source>
</evidence>
<dbReference type="EMBL" id="BAAAFH010000011">
    <property type="protein sequence ID" value="GAA0875211.1"/>
    <property type="molecule type" value="Genomic_DNA"/>
</dbReference>
<evidence type="ECO:0008006" key="3">
    <source>
        <dbReference type="Google" id="ProtNLM"/>
    </source>
</evidence>
<comment type="caution">
    <text evidence="1">The sequence shown here is derived from an EMBL/GenBank/DDBJ whole genome shotgun (WGS) entry which is preliminary data.</text>
</comment>
<keyword evidence="2" id="KW-1185">Reference proteome</keyword>